<gene>
    <name evidence="1" type="ORF">UB32_05120</name>
</gene>
<dbReference type="InterPro" id="IPR003735">
    <property type="entry name" value="Metal_Tscrpt_repr"/>
</dbReference>
<dbReference type="PANTHER" id="PTHR33677">
    <property type="entry name" value="TRANSCRIPTIONAL REPRESSOR FRMR-RELATED"/>
    <property type="match status" value="1"/>
</dbReference>
<dbReference type="InterPro" id="IPR038390">
    <property type="entry name" value="Metal_Tscrpt_repr_sf"/>
</dbReference>
<evidence type="ECO:0000313" key="1">
    <source>
        <dbReference type="EMBL" id="KIY23034.1"/>
    </source>
</evidence>
<sequence>MLYNKEIVNRLKKMEGQIRGISKMMEAEKPCADVVNQLSSIRSSTGRAIAYIVANDLQNSLTNDKNSIKEDYSAVDEAVYMLVKSS</sequence>
<dbReference type="OrthoDB" id="9798732at2"/>
<evidence type="ECO:0000313" key="2">
    <source>
        <dbReference type="Proteomes" id="UP000032512"/>
    </source>
</evidence>
<proteinExistence type="predicted"/>
<dbReference type="Proteomes" id="UP000032512">
    <property type="component" value="Unassembled WGS sequence"/>
</dbReference>
<keyword evidence="2" id="KW-1185">Reference proteome</keyword>
<comment type="caution">
    <text evidence="1">The sequence shown here is derived from an EMBL/GenBank/DDBJ whole genome shotgun (WGS) entry which is preliminary data.</text>
</comment>
<reference evidence="1 2" key="1">
    <citation type="submission" date="2015-01" db="EMBL/GenBank/DDBJ databases">
        <title>Draft genome sequences of the supercritical CO2 tolerant bacteria Bacillus subterraneus MITOT1 and Bacillus cereus MIT0214.</title>
        <authorList>
            <person name="Peet K.C."/>
            <person name="Thompson J.R."/>
        </authorList>
    </citation>
    <scope>NUCLEOTIDE SEQUENCE [LARGE SCALE GENOMIC DNA]</scope>
    <source>
        <strain evidence="1 2">MITOT1</strain>
    </source>
</reference>
<dbReference type="AlphaFoldDB" id="A0A0D6ZB29"/>
<dbReference type="Gene3D" id="1.20.58.1000">
    <property type="entry name" value="Metal-sensitive repressor, helix protomer"/>
    <property type="match status" value="1"/>
</dbReference>
<organism evidence="1 2">
    <name type="scientific">Mesobacillus subterraneus</name>
    <dbReference type="NCBI Taxonomy" id="285983"/>
    <lineage>
        <taxon>Bacteria</taxon>
        <taxon>Bacillati</taxon>
        <taxon>Bacillota</taxon>
        <taxon>Bacilli</taxon>
        <taxon>Bacillales</taxon>
        <taxon>Bacillaceae</taxon>
        <taxon>Mesobacillus</taxon>
    </lineage>
</organism>
<dbReference type="GO" id="GO:0045892">
    <property type="term" value="P:negative regulation of DNA-templated transcription"/>
    <property type="evidence" value="ECO:0007669"/>
    <property type="project" value="UniProtKB-ARBA"/>
</dbReference>
<dbReference type="Pfam" id="PF02583">
    <property type="entry name" value="Trns_repr_metal"/>
    <property type="match status" value="1"/>
</dbReference>
<dbReference type="GO" id="GO:0003677">
    <property type="term" value="F:DNA binding"/>
    <property type="evidence" value="ECO:0007669"/>
    <property type="project" value="InterPro"/>
</dbReference>
<dbReference type="PATRIC" id="fig|285983.3.peg.3536"/>
<dbReference type="RefSeq" id="WP_044391784.1">
    <property type="nucleotide sequence ID" value="NZ_JXIQ01000028.1"/>
</dbReference>
<dbReference type="PANTHER" id="PTHR33677:SF5">
    <property type="entry name" value="TRANSCRIPTIONAL REPRESSOR FRMR"/>
    <property type="match status" value="1"/>
</dbReference>
<dbReference type="EMBL" id="JXIQ01000028">
    <property type="protein sequence ID" value="KIY23034.1"/>
    <property type="molecule type" value="Genomic_DNA"/>
</dbReference>
<name>A0A0D6ZB29_9BACI</name>
<dbReference type="GO" id="GO:0046872">
    <property type="term" value="F:metal ion binding"/>
    <property type="evidence" value="ECO:0007669"/>
    <property type="project" value="InterPro"/>
</dbReference>
<protein>
    <submittedName>
        <fullName evidence="1">Cytoplasmic protein</fullName>
    </submittedName>
</protein>
<accession>A0A0D6ZB29</accession>